<protein>
    <submittedName>
        <fullName evidence="1">Uncharacterized protein</fullName>
    </submittedName>
</protein>
<proteinExistence type="predicted"/>
<accession>A0A699XFM6</accession>
<evidence type="ECO:0000313" key="1">
    <source>
        <dbReference type="EMBL" id="GFD58725.1"/>
    </source>
</evidence>
<gene>
    <name evidence="1" type="ORF">Tci_930694</name>
</gene>
<feature type="non-terminal residue" evidence="1">
    <location>
        <position position="1"/>
    </location>
</feature>
<comment type="caution">
    <text evidence="1">The sequence shown here is derived from an EMBL/GenBank/DDBJ whole genome shotgun (WGS) entry which is preliminary data.</text>
</comment>
<name>A0A699XFM6_TANCI</name>
<reference evidence="1" key="1">
    <citation type="journal article" date="2019" name="Sci. Rep.">
        <title>Draft genome of Tanacetum cinerariifolium, the natural source of mosquito coil.</title>
        <authorList>
            <person name="Yamashiro T."/>
            <person name="Shiraishi A."/>
            <person name="Satake H."/>
            <person name="Nakayama K."/>
        </authorList>
    </citation>
    <scope>NUCLEOTIDE SEQUENCE</scope>
</reference>
<dbReference type="AlphaFoldDB" id="A0A699XFM6"/>
<dbReference type="EMBL" id="BKCJ011856587">
    <property type="protein sequence ID" value="GFD58725.1"/>
    <property type="molecule type" value="Genomic_DNA"/>
</dbReference>
<feature type="non-terminal residue" evidence="1">
    <location>
        <position position="65"/>
    </location>
</feature>
<sequence>LEDIAYSDDEDVVGAEADFNNLETSITVSPVPTTRVLKDHPVTQIIGDLSSATQTMSMTWVAKDQ</sequence>
<organism evidence="1">
    <name type="scientific">Tanacetum cinerariifolium</name>
    <name type="common">Dalmatian daisy</name>
    <name type="synonym">Chrysanthemum cinerariifolium</name>
    <dbReference type="NCBI Taxonomy" id="118510"/>
    <lineage>
        <taxon>Eukaryota</taxon>
        <taxon>Viridiplantae</taxon>
        <taxon>Streptophyta</taxon>
        <taxon>Embryophyta</taxon>
        <taxon>Tracheophyta</taxon>
        <taxon>Spermatophyta</taxon>
        <taxon>Magnoliopsida</taxon>
        <taxon>eudicotyledons</taxon>
        <taxon>Gunneridae</taxon>
        <taxon>Pentapetalae</taxon>
        <taxon>asterids</taxon>
        <taxon>campanulids</taxon>
        <taxon>Asterales</taxon>
        <taxon>Asteraceae</taxon>
        <taxon>Asteroideae</taxon>
        <taxon>Anthemideae</taxon>
        <taxon>Anthemidinae</taxon>
        <taxon>Tanacetum</taxon>
    </lineage>
</organism>